<gene>
    <name evidence="1" type="ORF">GL4_0949</name>
</gene>
<accession>A0A0A8K357</accession>
<dbReference type="AlphaFoldDB" id="A0A0A8K357"/>
<dbReference type="HOGENOM" id="CLU_3312548_0_0_5"/>
<protein>
    <submittedName>
        <fullName evidence="1">Uncharacterized protein</fullName>
    </submittedName>
</protein>
<dbReference type="KEGG" id="mcg:GL4_0949"/>
<dbReference type="STRING" id="1384459.GL4_0949"/>
<evidence type="ECO:0000313" key="1">
    <source>
        <dbReference type="EMBL" id="BAQ16409.1"/>
    </source>
</evidence>
<organism evidence="1 2">
    <name type="scientific">Methyloceanibacter caenitepidi</name>
    <dbReference type="NCBI Taxonomy" id="1384459"/>
    <lineage>
        <taxon>Bacteria</taxon>
        <taxon>Pseudomonadati</taxon>
        <taxon>Pseudomonadota</taxon>
        <taxon>Alphaproteobacteria</taxon>
        <taxon>Hyphomicrobiales</taxon>
        <taxon>Hyphomicrobiaceae</taxon>
        <taxon>Methyloceanibacter</taxon>
    </lineage>
</organism>
<name>A0A0A8K357_9HYPH</name>
<reference evidence="1 2" key="1">
    <citation type="submission" date="2014-09" db="EMBL/GenBank/DDBJ databases">
        <title>Genome sequencing of Methyloceanibacter caenitepidi Gela4.</title>
        <authorList>
            <person name="Takeuchi M."/>
            <person name="Susumu S."/>
            <person name="Kamagata Y."/>
            <person name="Oshima K."/>
            <person name="Hattori M."/>
            <person name="Iwasaki W."/>
        </authorList>
    </citation>
    <scope>NUCLEOTIDE SEQUENCE [LARGE SCALE GENOMIC DNA]</scope>
    <source>
        <strain evidence="1 2">Gela4</strain>
    </source>
</reference>
<dbReference type="EMBL" id="AP014648">
    <property type="protein sequence ID" value="BAQ16409.1"/>
    <property type="molecule type" value="Genomic_DNA"/>
</dbReference>
<dbReference type="Proteomes" id="UP000031643">
    <property type="component" value="Chromosome"/>
</dbReference>
<proteinExistence type="predicted"/>
<keyword evidence="2" id="KW-1185">Reference proteome</keyword>
<sequence>MNTWPRRSKWSWLVAPPLAFEIMGDRLLQSNIKLAVHVP</sequence>
<evidence type="ECO:0000313" key="2">
    <source>
        <dbReference type="Proteomes" id="UP000031643"/>
    </source>
</evidence>